<evidence type="ECO:0000313" key="2">
    <source>
        <dbReference type="EMBL" id="MDY7218544.1"/>
    </source>
</evidence>
<reference evidence="2 3" key="1">
    <citation type="submission" date="2023-12" db="EMBL/GenBank/DDBJ databases">
        <title>Denitrificimonas halotolerans sp. nov.,a novel species isolated from landfill leachate.</title>
        <authorList>
            <person name="Wang S."/>
        </authorList>
    </citation>
    <scope>NUCLEOTIDE SEQUENCE [LARGE SCALE GENOMIC DNA]</scope>
    <source>
        <strain evidence="2 3">JX-1</strain>
    </source>
</reference>
<dbReference type="Pfam" id="PF14348">
    <property type="entry name" value="DtrJ-like"/>
    <property type="match status" value="1"/>
</dbReference>
<keyword evidence="1" id="KW-0472">Membrane</keyword>
<dbReference type="NCBIfam" id="TIGR03747">
    <property type="entry name" value="conj_TIGR03747"/>
    <property type="match status" value="1"/>
</dbReference>
<dbReference type="Proteomes" id="UP001294570">
    <property type="component" value="Unassembled WGS sequence"/>
</dbReference>
<feature type="transmembrane region" description="Helical" evidence="1">
    <location>
        <begin position="77"/>
        <end position="99"/>
    </location>
</feature>
<evidence type="ECO:0000256" key="1">
    <source>
        <dbReference type="SAM" id="Phobius"/>
    </source>
</evidence>
<keyword evidence="3" id="KW-1185">Reference proteome</keyword>
<dbReference type="EMBL" id="JAXIVU010000002">
    <property type="protein sequence ID" value="MDY7218544.1"/>
    <property type="molecule type" value="Genomic_DNA"/>
</dbReference>
<feature type="transmembrane region" description="Helical" evidence="1">
    <location>
        <begin position="120"/>
        <end position="142"/>
    </location>
</feature>
<feature type="transmembrane region" description="Helical" evidence="1">
    <location>
        <begin position="27"/>
        <end position="50"/>
    </location>
</feature>
<dbReference type="InterPro" id="IPR022266">
    <property type="entry name" value="DtrJ-like"/>
</dbReference>
<feature type="transmembrane region" description="Helical" evidence="1">
    <location>
        <begin position="217"/>
        <end position="237"/>
    </location>
</feature>
<feature type="transmembrane region" description="Helical" evidence="1">
    <location>
        <begin position="191"/>
        <end position="211"/>
    </location>
</feature>
<gene>
    <name evidence="2" type="ORF">TOI97_02965</name>
</gene>
<proteinExistence type="predicted"/>
<keyword evidence="1" id="KW-0812">Transmembrane</keyword>
<comment type="caution">
    <text evidence="2">The sequence shown here is derived from an EMBL/GenBank/DDBJ whole genome shotgun (WGS) entry which is preliminary data.</text>
</comment>
<dbReference type="RefSeq" id="WP_321552636.1">
    <property type="nucleotide sequence ID" value="NZ_JAXIVU010000002.1"/>
</dbReference>
<protein>
    <submittedName>
        <fullName evidence="2">TIGR03747 family integrating conjugative element membrane protein</fullName>
    </submittedName>
</protein>
<name>A0ABU5GNI0_9GAMM</name>
<accession>A0ABU5GNI0</accession>
<sequence>MAEQKTQQQPQEPKTFVGKAWRMMWKVIGLLLISLVISLLIEYVGIALWWPDEGWKHSKDMLDTELSWLDDGFKQSLILSSPGATIGVILDTIFDWLFVKTGLADLSRNAPAMAANNGTAAYVATAYLIAEDYILATMFVIMTFMIRLSILVLSIPLFILSIMTASVDGLMRRDIRKFGAGRESSFIYHRAKMMIVPLIFAPWVLYLAAPISIHPQLILIPCAISLGVAIVVTIATFKKYL</sequence>
<keyword evidence="1" id="KW-1133">Transmembrane helix</keyword>
<organism evidence="2 3">
    <name type="scientific">Denitrificimonas halotolerans</name>
    <dbReference type="NCBI Taxonomy" id="3098930"/>
    <lineage>
        <taxon>Bacteria</taxon>
        <taxon>Pseudomonadati</taxon>
        <taxon>Pseudomonadota</taxon>
        <taxon>Gammaproteobacteria</taxon>
        <taxon>Pseudomonadales</taxon>
        <taxon>Pseudomonadaceae</taxon>
        <taxon>Denitrificimonas</taxon>
    </lineage>
</organism>
<feature type="transmembrane region" description="Helical" evidence="1">
    <location>
        <begin position="148"/>
        <end position="170"/>
    </location>
</feature>
<evidence type="ECO:0000313" key="3">
    <source>
        <dbReference type="Proteomes" id="UP001294570"/>
    </source>
</evidence>